<dbReference type="EMBL" id="JSUQ01000020">
    <property type="protein sequence ID" value="KHQ51106.1"/>
    <property type="molecule type" value="Genomic_DNA"/>
</dbReference>
<keyword evidence="2" id="KW-1185">Reference proteome</keyword>
<dbReference type="RefSeq" id="WP_043145297.1">
    <property type="nucleotide sequence ID" value="NZ_JSUQ01000020.1"/>
</dbReference>
<dbReference type="AlphaFoldDB" id="A0A0B3S349"/>
<sequence length="83" mass="9257">MTSWPLPEFAGESDEERRFREAINRKAGEMQGVVDAAIALRTAPGEVSRARHRARADLEDFAIKAQHAFRLSLVQKVDSPHSA</sequence>
<organism evidence="1 2">
    <name type="scientific">Mameliella alba</name>
    <dbReference type="NCBI Taxonomy" id="561184"/>
    <lineage>
        <taxon>Bacteria</taxon>
        <taxon>Pseudomonadati</taxon>
        <taxon>Pseudomonadota</taxon>
        <taxon>Alphaproteobacteria</taxon>
        <taxon>Rhodobacterales</taxon>
        <taxon>Roseobacteraceae</taxon>
        <taxon>Mameliella</taxon>
    </lineage>
</organism>
<gene>
    <name evidence="1" type="ORF">OA50_04477</name>
</gene>
<protein>
    <submittedName>
        <fullName evidence="1">Uncharacterized protein</fullName>
    </submittedName>
</protein>
<comment type="caution">
    <text evidence="1">The sequence shown here is derived from an EMBL/GenBank/DDBJ whole genome shotgun (WGS) entry which is preliminary data.</text>
</comment>
<dbReference type="Proteomes" id="UP000030960">
    <property type="component" value="Unassembled WGS sequence"/>
</dbReference>
<name>A0A0B3S349_9RHOB</name>
<reference evidence="1 2" key="1">
    <citation type="submission" date="2014-10" db="EMBL/GenBank/DDBJ databases">
        <title>Genome sequence of Ponticoccus sp. strain UMTAT08 isolated from clonal culture of toxic dinoflagellate Alexandrium tamiyavanichii.</title>
        <authorList>
            <person name="Gan H.Y."/>
            <person name="Muhd D.-D."/>
            <person name="Mohd Noor M.E."/>
            <person name="Yeong Y.S."/>
            <person name="Usup G."/>
        </authorList>
    </citation>
    <scope>NUCLEOTIDE SEQUENCE [LARGE SCALE GENOMIC DNA]</scope>
    <source>
        <strain evidence="1 2">UMTAT08</strain>
    </source>
</reference>
<evidence type="ECO:0000313" key="2">
    <source>
        <dbReference type="Proteomes" id="UP000030960"/>
    </source>
</evidence>
<evidence type="ECO:0000313" key="1">
    <source>
        <dbReference type="EMBL" id="KHQ51106.1"/>
    </source>
</evidence>
<proteinExistence type="predicted"/>
<accession>A0A0B3S349</accession>